<name>A0A7E4UVF6_PANRE</name>
<evidence type="ECO:0000256" key="3">
    <source>
        <dbReference type="ARBA" id="ARBA00022989"/>
    </source>
</evidence>
<dbReference type="Proteomes" id="UP000492821">
    <property type="component" value="Unassembled WGS sequence"/>
</dbReference>
<evidence type="ECO:0000313" key="7">
    <source>
        <dbReference type="WBParaSite" id="Pan_g12940.t1"/>
    </source>
</evidence>
<dbReference type="GO" id="GO:1905515">
    <property type="term" value="P:non-motile cilium assembly"/>
    <property type="evidence" value="ECO:0007669"/>
    <property type="project" value="TreeGrafter"/>
</dbReference>
<dbReference type="GO" id="GO:0016020">
    <property type="term" value="C:membrane"/>
    <property type="evidence" value="ECO:0007669"/>
    <property type="project" value="UniProtKB-SubCell"/>
</dbReference>
<keyword evidence="2 5" id="KW-0812">Transmembrane</keyword>
<accession>A0A7E4UVF6</accession>
<evidence type="ECO:0000256" key="2">
    <source>
        <dbReference type="ARBA" id="ARBA00022692"/>
    </source>
</evidence>
<dbReference type="WBParaSite" id="Pan_g12940.t1">
    <property type="protein sequence ID" value="Pan_g12940.t1"/>
    <property type="gene ID" value="Pan_g12940"/>
</dbReference>
<reference evidence="7" key="2">
    <citation type="submission" date="2020-10" db="UniProtKB">
        <authorList>
            <consortium name="WormBaseParasite"/>
        </authorList>
    </citation>
    <scope>IDENTIFICATION</scope>
</reference>
<dbReference type="AlphaFoldDB" id="A0A7E4UVF6"/>
<keyword evidence="6" id="KW-1185">Reference proteome</keyword>
<feature type="transmembrane region" description="Helical" evidence="5">
    <location>
        <begin position="84"/>
        <end position="104"/>
    </location>
</feature>
<evidence type="ECO:0000256" key="4">
    <source>
        <dbReference type="ARBA" id="ARBA00023136"/>
    </source>
</evidence>
<dbReference type="GO" id="GO:0035869">
    <property type="term" value="C:ciliary transition zone"/>
    <property type="evidence" value="ECO:0007669"/>
    <property type="project" value="TreeGrafter"/>
</dbReference>
<dbReference type="InterPro" id="IPR019184">
    <property type="entry name" value="Uncharacterised_TM-17"/>
</dbReference>
<evidence type="ECO:0000256" key="5">
    <source>
        <dbReference type="SAM" id="Phobius"/>
    </source>
</evidence>
<sequence length="146" mass="16231">MNRQTTVNNVRSSLPLQILLYISARLSIAYFIFMLVCYIVKLNHYASPLHLKITEIIILALFVPLESTRISFGTRGNLTETPSYLSFSILLSVSTLAICVYFAFFQANVLLAERVVSIVQGSLNLIEALISMATVAMLSRGNNPVE</sequence>
<keyword evidence="3 5" id="KW-1133">Transmembrane helix</keyword>
<reference evidence="6" key="1">
    <citation type="journal article" date="2013" name="Genetics">
        <title>The draft genome and transcriptome of Panagrellus redivivus are shaped by the harsh demands of a free-living lifestyle.</title>
        <authorList>
            <person name="Srinivasan J."/>
            <person name="Dillman A.R."/>
            <person name="Macchietto M.G."/>
            <person name="Heikkinen L."/>
            <person name="Lakso M."/>
            <person name="Fracchia K.M."/>
            <person name="Antoshechkin I."/>
            <person name="Mortazavi A."/>
            <person name="Wong G."/>
            <person name="Sternberg P.W."/>
        </authorList>
    </citation>
    <scope>NUCLEOTIDE SEQUENCE [LARGE SCALE GENOMIC DNA]</scope>
    <source>
        <strain evidence="6">MT8872</strain>
    </source>
</reference>
<feature type="transmembrane region" description="Helical" evidence="5">
    <location>
        <begin position="18"/>
        <end position="40"/>
    </location>
</feature>
<comment type="subcellular location">
    <subcellularLocation>
        <location evidence="1">Membrane</location>
        <topology evidence="1">Multi-pass membrane protein</topology>
    </subcellularLocation>
</comment>
<dbReference type="PANTHER" id="PTHR13531:SF0">
    <property type="entry name" value="GEO07735P1-RELATED"/>
    <property type="match status" value="1"/>
</dbReference>
<protein>
    <submittedName>
        <fullName evidence="7">Transmembrane protein</fullName>
    </submittedName>
</protein>
<proteinExistence type="predicted"/>
<organism evidence="6 7">
    <name type="scientific">Panagrellus redivivus</name>
    <name type="common">Microworm</name>
    <dbReference type="NCBI Taxonomy" id="6233"/>
    <lineage>
        <taxon>Eukaryota</taxon>
        <taxon>Metazoa</taxon>
        <taxon>Ecdysozoa</taxon>
        <taxon>Nematoda</taxon>
        <taxon>Chromadorea</taxon>
        <taxon>Rhabditida</taxon>
        <taxon>Tylenchina</taxon>
        <taxon>Panagrolaimomorpha</taxon>
        <taxon>Panagrolaimoidea</taxon>
        <taxon>Panagrolaimidae</taxon>
        <taxon>Panagrellus</taxon>
    </lineage>
</organism>
<evidence type="ECO:0000256" key="1">
    <source>
        <dbReference type="ARBA" id="ARBA00004141"/>
    </source>
</evidence>
<evidence type="ECO:0000313" key="6">
    <source>
        <dbReference type="Proteomes" id="UP000492821"/>
    </source>
</evidence>
<dbReference type="Pfam" id="PF09799">
    <property type="entry name" value="Transmemb_17"/>
    <property type="match status" value="1"/>
</dbReference>
<dbReference type="PANTHER" id="PTHR13531">
    <property type="entry name" value="GEO07735P1-RELATED-RELATED"/>
    <property type="match status" value="1"/>
</dbReference>
<keyword evidence="4 5" id="KW-0472">Membrane</keyword>